<evidence type="ECO:0000256" key="2">
    <source>
        <dbReference type="SAM" id="Phobius"/>
    </source>
</evidence>
<keyword evidence="1 2" id="KW-0472">Membrane</keyword>
<dbReference type="AlphaFoldDB" id="A0A9D9DWN1"/>
<keyword evidence="2" id="KW-1133">Transmembrane helix</keyword>
<feature type="transmembrane region" description="Helical" evidence="2">
    <location>
        <begin position="25"/>
        <end position="44"/>
    </location>
</feature>
<name>A0A9D9DWN1_9FIRM</name>
<evidence type="ECO:0000313" key="4">
    <source>
        <dbReference type="Proteomes" id="UP000823611"/>
    </source>
</evidence>
<reference evidence="3" key="1">
    <citation type="submission" date="2020-10" db="EMBL/GenBank/DDBJ databases">
        <authorList>
            <person name="Gilroy R."/>
        </authorList>
    </citation>
    <scope>NUCLEOTIDE SEQUENCE</scope>
    <source>
        <strain evidence="3">F6-4510</strain>
    </source>
</reference>
<comment type="subcellular location">
    <subcellularLocation>
        <location evidence="1">Cell membrane</location>
        <topology evidence="1">Multi-pass membrane protein</topology>
    </subcellularLocation>
</comment>
<gene>
    <name evidence="3" type="ORF">IAC55_07345</name>
</gene>
<feature type="transmembrane region" description="Helical" evidence="2">
    <location>
        <begin position="56"/>
        <end position="74"/>
    </location>
</feature>
<keyword evidence="1 2" id="KW-0812">Transmembrane</keyword>
<protein>
    <submittedName>
        <fullName evidence="3">Small basic family protein</fullName>
    </submittedName>
</protein>
<organism evidence="3 4">
    <name type="scientific">Candidatus Fimicola merdigallinarum</name>
    <dbReference type="NCBI Taxonomy" id="2840819"/>
    <lineage>
        <taxon>Bacteria</taxon>
        <taxon>Bacillati</taxon>
        <taxon>Bacillota</taxon>
        <taxon>Clostridia</taxon>
        <taxon>Lachnospirales</taxon>
        <taxon>Lachnospiraceae</taxon>
        <taxon>Lachnospiraceae incertae sedis</taxon>
        <taxon>Candidatus Fimicola</taxon>
    </lineage>
</organism>
<comment type="similarity">
    <text evidence="1">Belongs to the sbp family.</text>
</comment>
<dbReference type="EMBL" id="JADIMX010000136">
    <property type="protein sequence ID" value="MBO8435116.1"/>
    <property type="molecule type" value="Genomic_DNA"/>
</dbReference>
<evidence type="ECO:0000256" key="1">
    <source>
        <dbReference type="PIRNR" id="PIRNR018579"/>
    </source>
</evidence>
<comment type="caution">
    <text evidence="3">The sequence shown here is derived from an EMBL/GenBank/DDBJ whole genome shotgun (WGS) entry which is preliminary data.</text>
</comment>
<proteinExistence type="inferred from homology"/>
<keyword evidence="1" id="KW-1003">Cell membrane</keyword>
<dbReference type="GO" id="GO:0005886">
    <property type="term" value="C:plasma membrane"/>
    <property type="evidence" value="ECO:0007669"/>
    <property type="project" value="UniProtKB-SubCell"/>
</dbReference>
<dbReference type="Pfam" id="PF06947">
    <property type="entry name" value="DUF1290"/>
    <property type="match status" value="1"/>
</dbReference>
<dbReference type="InterPro" id="IPR009709">
    <property type="entry name" value="DUF1290"/>
</dbReference>
<dbReference type="PIRSF" id="PIRSF018579">
    <property type="entry name" value="Sbp"/>
    <property type="match status" value="1"/>
</dbReference>
<reference evidence="3" key="2">
    <citation type="journal article" date="2021" name="PeerJ">
        <title>Extensive microbial diversity within the chicken gut microbiome revealed by metagenomics and culture.</title>
        <authorList>
            <person name="Gilroy R."/>
            <person name="Ravi A."/>
            <person name="Getino M."/>
            <person name="Pursley I."/>
            <person name="Horton D.L."/>
            <person name="Alikhan N.F."/>
            <person name="Baker D."/>
            <person name="Gharbi K."/>
            <person name="Hall N."/>
            <person name="Watson M."/>
            <person name="Adriaenssens E.M."/>
            <person name="Foster-Nyarko E."/>
            <person name="Jarju S."/>
            <person name="Secka A."/>
            <person name="Antonio M."/>
            <person name="Oren A."/>
            <person name="Chaudhuri R.R."/>
            <person name="La Ragione R."/>
            <person name="Hildebrand F."/>
            <person name="Pallen M.J."/>
        </authorList>
    </citation>
    <scope>NUCLEOTIDE SEQUENCE</scope>
    <source>
        <strain evidence="3">F6-4510</strain>
    </source>
</reference>
<sequence length="115" mass="12464">MIPVIGIIVGIVAGIKSPYIFPQVYSSYVAVGILACIDSVLGGIKGMTEKNFNIGIFISGFFGNALIAVAMIFIGEKLNIDMSLAAVVVYGSRLFQNFAQIRRFILNKSEKKDNI</sequence>
<dbReference type="Proteomes" id="UP000823611">
    <property type="component" value="Unassembled WGS sequence"/>
</dbReference>
<accession>A0A9D9DWN1</accession>
<evidence type="ECO:0000313" key="3">
    <source>
        <dbReference type="EMBL" id="MBO8435116.1"/>
    </source>
</evidence>